<dbReference type="Gramene" id="ESR53813">
    <property type="protein sequence ID" value="ESR53813"/>
    <property type="gene ID" value="CICLE_v10024182mg"/>
</dbReference>
<dbReference type="EMBL" id="KI536661">
    <property type="protein sequence ID" value="ESR53813.1"/>
    <property type="molecule type" value="Genomic_DNA"/>
</dbReference>
<dbReference type="PRINTS" id="PR00347">
    <property type="entry name" value="THAUMATIN"/>
</dbReference>
<dbReference type="Pfam" id="PF00314">
    <property type="entry name" value="Thaumatin"/>
    <property type="match status" value="1"/>
</dbReference>
<dbReference type="PANTHER" id="PTHR31048">
    <property type="entry name" value="OS03G0233200 PROTEIN"/>
    <property type="match status" value="1"/>
</dbReference>
<evidence type="ECO:0008006" key="3">
    <source>
        <dbReference type="Google" id="ProtNLM"/>
    </source>
</evidence>
<evidence type="ECO:0000313" key="1">
    <source>
        <dbReference type="EMBL" id="ESR53813.1"/>
    </source>
</evidence>
<dbReference type="InParanoid" id="V4T0X9"/>
<proteinExistence type="predicted"/>
<gene>
    <name evidence="1" type="ORF">CICLE_v10024182mg</name>
</gene>
<dbReference type="SUPFAM" id="SSF49870">
    <property type="entry name" value="Osmotin, thaumatin-like protein"/>
    <property type="match status" value="1"/>
</dbReference>
<evidence type="ECO:0000313" key="2">
    <source>
        <dbReference type="Proteomes" id="UP000030687"/>
    </source>
</evidence>
<feature type="non-terminal residue" evidence="1">
    <location>
        <position position="1"/>
    </location>
</feature>
<name>V4T0X9_CITCL</name>
<dbReference type="InterPro" id="IPR001938">
    <property type="entry name" value="Thaumatin"/>
</dbReference>
<dbReference type="PROSITE" id="PS51367">
    <property type="entry name" value="THAUMATIN_2"/>
    <property type="match status" value="1"/>
</dbReference>
<accession>V4T0X9</accession>
<dbReference type="InterPro" id="IPR037176">
    <property type="entry name" value="Osmotin/thaumatin-like_sf"/>
</dbReference>
<dbReference type="Proteomes" id="UP000030687">
    <property type="component" value="Unassembled WGS sequence"/>
</dbReference>
<dbReference type="KEGG" id="cic:CICLE_v10024182mg"/>
<dbReference type="OMA" id="KPARIWA"/>
<organism evidence="1 2">
    <name type="scientific">Citrus clementina</name>
    <name type="common">Clementine</name>
    <name type="synonym">Citrus deliciosa x Citrus sinensis</name>
    <dbReference type="NCBI Taxonomy" id="85681"/>
    <lineage>
        <taxon>Eukaryota</taxon>
        <taxon>Viridiplantae</taxon>
        <taxon>Streptophyta</taxon>
        <taxon>Embryophyta</taxon>
        <taxon>Tracheophyta</taxon>
        <taxon>Spermatophyta</taxon>
        <taxon>Magnoliopsida</taxon>
        <taxon>eudicotyledons</taxon>
        <taxon>Gunneridae</taxon>
        <taxon>Pentapetalae</taxon>
        <taxon>rosids</taxon>
        <taxon>malvids</taxon>
        <taxon>Sapindales</taxon>
        <taxon>Rutaceae</taxon>
        <taxon>Aurantioideae</taxon>
        <taxon>Citrus</taxon>
    </lineage>
</organism>
<protein>
    <recommendedName>
        <fullName evidence="3">Thaumatin-like protein</fullName>
    </recommendedName>
</protein>
<dbReference type="STRING" id="85681.V4T0X9"/>
<sequence length="74" mass="8053">IALYSFTFINAFTFNIQNNCAYTVWAAASPGGGKQLEPKSSWTTDVNPGSNKPARIWARTKCTFGSACKVVFCP</sequence>
<keyword evidence="2" id="KW-1185">Reference proteome</keyword>
<reference evidence="1 2" key="1">
    <citation type="submission" date="2013-10" db="EMBL/GenBank/DDBJ databases">
        <authorList>
            <consortium name="International Citrus Genome Consortium"/>
            <person name="Jenkins J."/>
            <person name="Schmutz J."/>
            <person name="Prochnik S."/>
            <person name="Rokhsar D."/>
            <person name="Gmitter F."/>
            <person name="Ollitrault P."/>
            <person name="Machado M."/>
            <person name="Talon M."/>
            <person name="Wincker P."/>
            <person name="Jaillon O."/>
            <person name="Morgante M."/>
        </authorList>
    </citation>
    <scope>NUCLEOTIDE SEQUENCE</scope>
    <source>
        <strain evidence="2">cv. Clemenules</strain>
    </source>
</reference>
<dbReference type="AlphaFoldDB" id="V4T0X9"/>
<dbReference type="Gene3D" id="2.60.110.10">
    <property type="entry name" value="Thaumatin"/>
    <property type="match status" value="1"/>
</dbReference>